<feature type="region of interest" description="Disordered" evidence="2">
    <location>
        <begin position="264"/>
        <end position="286"/>
    </location>
</feature>
<evidence type="ECO:0000256" key="1">
    <source>
        <dbReference type="ARBA" id="ARBA00002286"/>
    </source>
</evidence>
<dbReference type="Gene3D" id="3.30.420.10">
    <property type="entry name" value="Ribonuclease H-like superfamily/Ribonuclease H"/>
    <property type="match status" value="1"/>
</dbReference>
<name>A0A918R967_9ACTN</name>
<dbReference type="PANTHER" id="PTHR46889">
    <property type="entry name" value="TRANSPOSASE INSF FOR INSERTION SEQUENCE IS3B-RELATED"/>
    <property type="match status" value="1"/>
</dbReference>
<dbReference type="PANTHER" id="PTHR46889:SF4">
    <property type="entry name" value="TRANSPOSASE INSO FOR INSERTION SEQUENCE ELEMENT IS911B-RELATED"/>
    <property type="match status" value="1"/>
</dbReference>
<gene>
    <name evidence="4" type="ORF">GCM10010389_30320</name>
</gene>
<dbReference type="InterPro" id="IPR050900">
    <property type="entry name" value="Transposase_IS3/IS150/IS904"/>
</dbReference>
<evidence type="ECO:0000256" key="2">
    <source>
        <dbReference type="SAM" id="MobiDB-lite"/>
    </source>
</evidence>
<dbReference type="InterPro" id="IPR025948">
    <property type="entry name" value="HTH-like_dom"/>
</dbReference>
<dbReference type="NCBIfam" id="NF033516">
    <property type="entry name" value="transpos_IS3"/>
    <property type="match status" value="1"/>
</dbReference>
<dbReference type="InterPro" id="IPR048020">
    <property type="entry name" value="Transpos_IS3"/>
</dbReference>
<evidence type="ECO:0000313" key="4">
    <source>
        <dbReference type="EMBL" id="GGZ89892.1"/>
    </source>
</evidence>
<dbReference type="InterPro" id="IPR001584">
    <property type="entry name" value="Integrase_cat-core"/>
</dbReference>
<comment type="function">
    <text evidence="1">Involved in the transposition of the insertion sequence.</text>
</comment>
<comment type="caution">
    <text evidence="4">The sequence shown here is derived from an EMBL/GenBank/DDBJ whole genome shotgun (WGS) entry which is preliminary data.</text>
</comment>
<dbReference type="InterPro" id="IPR012337">
    <property type="entry name" value="RNaseH-like_sf"/>
</dbReference>
<dbReference type="GO" id="GO:0015074">
    <property type="term" value="P:DNA integration"/>
    <property type="evidence" value="ECO:0007669"/>
    <property type="project" value="InterPro"/>
</dbReference>
<dbReference type="Pfam" id="PF00665">
    <property type="entry name" value="rve"/>
    <property type="match status" value="1"/>
</dbReference>
<evidence type="ECO:0000313" key="5">
    <source>
        <dbReference type="Proteomes" id="UP000623010"/>
    </source>
</evidence>
<dbReference type="PROSITE" id="PS50994">
    <property type="entry name" value="INTEGRASE"/>
    <property type="match status" value="1"/>
</dbReference>
<accession>A0A918R967</accession>
<dbReference type="Proteomes" id="UP000623010">
    <property type="component" value="Unassembled WGS sequence"/>
</dbReference>
<keyword evidence="5" id="KW-1185">Reference proteome</keyword>
<dbReference type="GO" id="GO:0003676">
    <property type="term" value="F:nucleic acid binding"/>
    <property type="evidence" value="ECO:0007669"/>
    <property type="project" value="InterPro"/>
</dbReference>
<organism evidence="4 5">
    <name type="scientific">Streptomyces echinoruber</name>
    <dbReference type="NCBI Taxonomy" id="68898"/>
    <lineage>
        <taxon>Bacteria</taxon>
        <taxon>Bacillati</taxon>
        <taxon>Actinomycetota</taxon>
        <taxon>Actinomycetes</taxon>
        <taxon>Kitasatosporales</taxon>
        <taxon>Streptomycetaceae</taxon>
        <taxon>Streptomyces</taxon>
    </lineage>
</organism>
<reference evidence="4" key="1">
    <citation type="journal article" date="2014" name="Int. J. Syst. Evol. Microbiol.">
        <title>Complete genome sequence of Corynebacterium casei LMG S-19264T (=DSM 44701T), isolated from a smear-ripened cheese.</title>
        <authorList>
            <consortium name="US DOE Joint Genome Institute (JGI-PGF)"/>
            <person name="Walter F."/>
            <person name="Albersmeier A."/>
            <person name="Kalinowski J."/>
            <person name="Ruckert C."/>
        </authorList>
    </citation>
    <scope>NUCLEOTIDE SEQUENCE</scope>
    <source>
        <strain evidence="4">JCM 5016</strain>
    </source>
</reference>
<dbReference type="InterPro" id="IPR036397">
    <property type="entry name" value="RNaseH_sf"/>
</dbReference>
<protein>
    <recommendedName>
        <fullName evidence="3">Integrase catalytic domain-containing protein</fullName>
    </recommendedName>
</protein>
<dbReference type="EMBL" id="BMWH01000010">
    <property type="protein sequence ID" value="GGZ89892.1"/>
    <property type="molecule type" value="Genomic_DNA"/>
</dbReference>
<dbReference type="SUPFAM" id="SSF53098">
    <property type="entry name" value="Ribonuclease H-like"/>
    <property type="match status" value="1"/>
</dbReference>
<feature type="domain" description="Integrase catalytic" evidence="3">
    <location>
        <begin position="126"/>
        <end position="223"/>
    </location>
</feature>
<dbReference type="AlphaFoldDB" id="A0A918R967"/>
<sequence>MVNRFQFVHDHRDAFGVKRLCQVLGVNRSGCYRWRDGAEARIARLAADRALAEQIRAVHADSGGACGSLRITAELRADGRKINGKRVARVMREFSIQGVRLRGRVRTTIPEPSATPVPDLFQRDFTAPAPKVKYLGDITHLPTGNGQFLCLATVLDCFSRRVVGWSLAAHMRTELVADALRMAAATRGGLSGAVFHPDHGAQYTSREFAALCGELGVTLVITRRDSQSVHSGGHTAQVRRPEYLAQGLEAVAAEVHRVGSWRVNSARTSSARPSGMPHGAPPNGRL</sequence>
<reference evidence="4" key="2">
    <citation type="submission" date="2020-09" db="EMBL/GenBank/DDBJ databases">
        <authorList>
            <person name="Sun Q."/>
            <person name="Ohkuma M."/>
        </authorList>
    </citation>
    <scope>NUCLEOTIDE SEQUENCE</scope>
    <source>
        <strain evidence="4">JCM 5016</strain>
    </source>
</reference>
<dbReference type="Pfam" id="PF13276">
    <property type="entry name" value="HTH_21"/>
    <property type="match status" value="1"/>
</dbReference>
<evidence type="ECO:0000259" key="3">
    <source>
        <dbReference type="PROSITE" id="PS50994"/>
    </source>
</evidence>
<proteinExistence type="predicted"/>